<evidence type="ECO:0000313" key="5">
    <source>
        <dbReference type="EMBL" id="GEO39881.1"/>
    </source>
</evidence>
<dbReference type="GO" id="GO:0022857">
    <property type="term" value="F:transmembrane transporter activity"/>
    <property type="evidence" value="ECO:0007669"/>
    <property type="project" value="InterPro"/>
</dbReference>
<evidence type="ECO:0000256" key="3">
    <source>
        <dbReference type="ARBA" id="ARBA00022840"/>
    </source>
</evidence>
<name>A0A512DTT0_9PROT</name>
<evidence type="ECO:0000259" key="4">
    <source>
        <dbReference type="PROSITE" id="PS50893"/>
    </source>
</evidence>
<sequence>MSQLVIENVSKGFGTLKVLRDCSLSIAKGSVVTLLGPSGCGKTTLLRSIAGFLIPDAGRILVKGEDISHLPPNRRDVGYVFQNYALFPHLTIRENIGYGLKIRRKPKAFIRQKVEEALGLIAMTPFGDRYPKQLSGGQQQRVAIARSLVLEPEVLLLDEPFNALDAQLRLSMQIELRKLIDRVGITSIFVTHDQQEAMTLSDRIAIMRGGRIEQLGTPLEIYDHPQTPFVADFIGRANLIPVAIRSGRTDSPQPIHSAMPDGPGTLVVRPENLSIAEGPGPGWEGSVGFATALGATIEYEIDCGAGEPLRAVLPRRPGVAPLTPGSRVTARIRDEAAAILLSGSPRP</sequence>
<comment type="caution">
    <text evidence="5">The sequence shown here is derived from an EMBL/GenBank/DDBJ whole genome shotgun (WGS) entry which is preliminary data.</text>
</comment>
<evidence type="ECO:0000256" key="1">
    <source>
        <dbReference type="ARBA" id="ARBA00022448"/>
    </source>
</evidence>
<dbReference type="Pfam" id="PF08402">
    <property type="entry name" value="TOBE_2"/>
    <property type="match status" value="1"/>
</dbReference>
<dbReference type="PROSITE" id="PS50893">
    <property type="entry name" value="ABC_TRANSPORTER_2"/>
    <property type="match status" value="1"/>
</dbReference>
<keyword evidence="6" id="KW-1185">Reference proteome</keyword>
<dbReference type="InterPro" id="IPR013611">
    <property type="entry name" value="Transp-assoc_OB_typ2"/>
</dbReference>
<dbReference type="InterPro" id="IPR027417">
    <property type="entry name" value="P-loop_NTPase"/>
</dbReference>
<dbReference type="SUPFAM" id="SSF50331">
    <property type="entry name" value="MOP-like"/>
    <property type="match status" value="1"/>
</dbReference>
<reference evidence="5 6" key="1">
    <citation type="submission" date="2019-07" db="EMBL/GenBank/DDBJ databases">
        <title>Whole genome shotgun sequence of Skermanella aerolata NBRC 106429.</title>
        <authorList>
            <person name="Hosoyama A."/>
            <person name="Uohara A."/>
            <person name="Ohji S."/>
            <person name="Ichikawa N."/>
        </authorList>
    </citation>
    <scope>NUCLEOTIDE SEQUENCE [LARGE SCALE GENOMIC DNA]</scope>
    <source>
        <strain evidence="5 6">NBRC 106429</strain>
    </source>
</reference>
<dbReference type="Pfam" id="PF00005">
    <property type="entry name" value="ABC_tran"/>
    <property type="match status" value="1"/>
</dbReference>
<dbReference type="InterPro" id="IPR050093">
    <property type="entry name" value="ABC_SmlMolc_Importer"/>
</dbReference>
<evidence type="ECO:0000256" key="2">
    <source>
        <dbReference type="ARBA" id="ARBA00022741"/>
    </source>
</evidence>
<dbReference type="Gene3D" id="3.40.50.300">
    <property type="entry name" value="P-loop containing nucleotide triphosphate hydrolases"/>
    <property type="match status" value="1"/>
</dbReference>
<feature type="domain" description="ABC transporter" evidence="4">
    <location>
        <begin position="4"/>
        <end position="234"/>
    </location>
</feature>
<keyword evidence="2" id="KW-0547">Nucleotide-binding</keyword>
<dbReference type="InterPro" id="IPR003593">
    <property type="entry name" value="AAA+_ATPase"/>
</dbReference>
<dbReference type="PANTHER" id="PTHR42781:SF4">
    <property type="entry name" value="SPERMIDINE_PUTRESCINE IMPORT ATP-BINDING PROTEIN POTA"/>
    <property type="match status" value="1"/>
</dbReference>
<dbReference type="GO" id="GO:0016887">
    <property type="term" value="F:ATP hydrolysis activity"/>
    <property type="evidence" value="ECO:0007669"/>
    <property type="project" value="InterPro"/>
</dbReference>
<dbReference type="FunFam" id="3.40.50.300:FF:000425">
    <property type="entry name" value="Probable ABC transporter, ATP-binding subunit"/>
    <property type="match status" value="1"/>
</dbReference>
<dbReference type="Gene3D" id="2.40.50.100">
    <property type="match status" value="1"/>
</dbReference>
<dbReference type="SMART" id="SM00382">
    <property type="entry name" value="AAA"/>
    <property type="match status" value="1"/>
</dbReference>
<dbReference type="Proteomes" id="UP000321523">
    <property type="component" value="Unassembled WGS sequence"/>
</dbReference>
<proteinExistence type="predicted"/>
<dbReference type="AlphaFoldDB" id="A0A512DTT0"/>
<dbReference type="GO" id="GO:0015697">
    <property type="term" value="P:quaternary ammonium group transport"/>
    <property type="evidence" value="ECO:0007669"/>
    <property type="project" value="UniProtKB-ARBA"/>
</dbReference>
<keyword evidence="1" id="KW-0813">Transport</keyword>
<dbReference type="InterPro" id="IPR017871">
    <property type="entry name" value="ABC_transporter-like_CS"/>
</dbReference>
<dbReference type="GO" id="GO:0005524">
    <property type="term" value="F:ATP binding"/>
    <property type="evidence" value="ECO:0007669"/>
    <property type="project" value="UniProtKB-KW"/>
</dbReference>
<gene>
    <name evidence="5" type="ORF">SAE02_40290</name>
</gene>
<dbReference type="EMBL" id="BJYZ01000018">
    <property type="protein sequence ID" value="GEO39881.1"/>
    <property type="molecule type" value="Genomic_DNA"/>
</dbReference>
<dbReference type="PANTHER" id="PTHR42781">
    <property type="entry name" value="SPERMIDINE/PUTRESCINE IMPORT ATP-BINDING PROTEIN POTA"/>
    <property type="match status" value="1"/>
</dbReference>
<dbReference type="InterPro" id="IPR008995">
    <property type="entry name" value="Mo/tungstate-bd_C_term_dom"/>
</dbReference>
<dbReference type="GO" id="GO:0043190">
    <property type="term" value="C:ATP-binding cassette (ABC) transporter complex"/>
    <property type="evidence" value="ECO:0007669"/>
    <property type="project" value="InterPro"/>
</dbReference>
<dbReference type="SUPFAM" id="SSF52540">
    <property type="entry name" value="P-loop containing nucleoside triphosphate hydrolases"/>
    <property type="match status" value="1"/>
</dbReference>
<dbReference type="PROSITE" id="PS00211">
    <property type="entry name" value="ABC_TRANSPORTER_1"/>
    <property type="match status" value="1"/>
</dbReference>
<dbReference type="InterPro" id="IPR003439">
    <property type="entry name" value="ABC_transporter-like_ATP-bd"/>
</dbReference>
<organism evidence="5 6">
    <name type="scientific">Skermanella aerolata</name>
    <dbReference type="NCBI Taxonomy" id="393310"/>
    <lineage>
        <taxon>Bacteria</taxon>
        <taxon>Pseudomonadati</taxon>
        <taxon>Pseudomonadota</taxon>
        <taxon>Alphaproteobacteria</taxon>
        <taxon>Rhodospirillales</taxon>
        <taxon>Azospirillaceae</taxon>
        <taxon>Skermanella</taxon>
    </lineage>
</organism>
<evidence type="ECO:0000313" key="6">
    <source>
        <dbReference type="Proteomes" id="UP000321523"/>
    </source>
</evidence>
<keyword evidence="3 5" id="KW-0067">ATP-binding</keyword>
<protein>
    <submittedName>
        <fullName evidence="5">ABC transporter ATP-binding protein</fullName>
    </submittedName>
</protein>
<dbReference type="RefSeq" id="WP_044434451.1">
    <property type="nucleotide sequence ID" value="NZ_BJYZ01000018.1"/>
</dbReference>
<accession>A0A512DTT0</accession>